<feature type="domain" description="DUF1468" evidence="2">
    <location>
        <begin position="9"/>
        <end position="143"/>
    </location>
</feature>
<feature type="transmembrane region" description="Helical" evidence="1">
    <location>
        <begin position="71"/>
        <end position="92"/>
    </location>
</feature>
<dbReference type="EMBL" id="RZNJ01000001">
    <property type="protein sequence ID" value="RUT34682.1"/>
    <property type="molecule type" value="Genomic_DNA"/>
</dbReference>
<keyword evidence="1" id="KW-0812">Transmembrane</keyword>
<evidence type="ECO:0000313" key="4">
    <source>
        <dbReference type="Proteomes" id="UP000281547"/>
    </source>
</evidence>
<keyword evidence="1" id="KW-0472">Membrane</keyword>
<dbReference type="Proteomes" id="UP000281547">
    <property type="component" value="Unassembled WGS sequence"/>
</dbReference>
<sequence>MAIKHEDTVSGATLVGIGGIVIALSANMGRGAAGATLPPNFFPLMCAFGLIVCGVILLVKGLRSEAGPLPALVDTRILVVGGLLAIFYWFFADIDFRLGAWALALVTMLMFGIRNVLQLVLIPLGLAILLYLAFTRGFNVVLPTWI</sequence>
<name>A0A433XKR5_9HYPH</name>
<keyword evidence="1" id="KW-1133">Transmembrane helix</keyword>
<dbReference type="AlphaFoldDB" id="A0A433XKR5"/>
<protein>
    <submittedName>
        <fullName evidence="3">Tripartite tricarboxylate transporter TctB family protein</fullName>
    </submittedName>
</protein>
<keyword evidence="4" id="KW-1185">Reference proteome</keyword>
<evidence type="ECO:0000256" key="1">
    <source>
        <dbReference type="SAM" id="Phobius"/>
    </source>
</evidence>
<proteinExistence type="predicted"/>
<dbReference type="RefSeq" id="WP_127186801.1">
    <property type="nucleotide sequence ID" value="NZ_RZNJ01000001.1"/>
</dbReference>
<comment type="caution">
    <text evidence="3">The sequence shown here is derived from an EMBL/GenBank/DDBJ whole genome shotgun (WGS) entry which is preliminary data.</text>
</comment>
<evidence type="ECO:0000259" key="2">
    <source>
        <dbReference type="Pfam" id="PF07331"/>
    </source>
</evidence>
<reference evidence="3 4" key="1">
    <citation type="journal article" date="2016" name="Int. J. Syst. Evol. Microbiol.">
        <title>Arsenicitalea aurantiaca gen. nov., sp. nov., a new member of the family Hyphomicrobiaceae, isolated from high-arsenic sediment.</title>
        <authorList>
            <person name="Mu Y."/>
            <person name="Zhou L."/>
            <person name="Zeng X.C."/>
            <person name="Liu L."/>
            <person name="Pan Y."/>
            <person name="Chen X."/>
            <person name="Wang J."/>
            <person name="Li S."/>
            <person name="Li W.J."/>
            <person name="Wang Y."/>
        </authorList>
    </citation>
    <scope>NUCLEOTIDE SEQUENCE [LARGE SCALE GENOMIC DNA]</scope>
    <source>
        <strain evidence="3 4">42-50</strain>
    </source>
</reference>
<organism evidence="3 4">
    <name type="scientific">Arsenicitalea aurantiaca</name>
    <dbReference type="NCBI Taxonomy" id="1783274"/>
    <lineage>
        <taxon>Bacteria</taxon>
        <taxon>Pseudomonadati</taxon>
        <taxon>Pseudomonadota</taxon>
        <taxon>Alphaproteobacteria</taxon>
        <taxon>Hyphomicrobiales</taxon>
        <taxon>Devosiaceae</taxon>
        <taxon>Arsenicitalea</taxon>
    </lineage>
</organism>
<evidence type="ECO:0000313" key="3">
    <source>
        <dbReference type="EMBL" id="RUT34682.1"/>
    </source>
</evidence>
<dbReference type="OrthoDB" id="8450071at2"/>
<dbReference type="Pfam" id="PF07331">
    <property type="entry name" value="TctB"/>
    <property type="match status" value="1"/>
</dbReference>
<accession>A0A433XKR5</accession>
<dbReference type="InterPro" id="IPR009936">
    <property type="entry name" value="DUF1468"/>
</dbReference>
<feature type="transmembrane region" description="Helical" evidence="1">
    <location>
        <begin position="12"/>
        <end position="29"/>
    </location>
</feature>
<gene>
    <name evidence="3" type="ORF">EMQ25_01595</name>
</gene>
<feature type="transmembrane region" description="Helical" evidence="1">
    <location>
        <begin position="41"/>
        <end position="59"/>
    </location>
</feature>